<accession>A0A368GAK3</accession>
<evidence type="ECO:0000256" key="6">
    <source>
        <dbReference type="SAM" id="MobiDB-lite"/>
    </source>
</evidence>
<dbReference type="EMBL" id="JOJR01000271">
    <property type="protein sequence ID" value="RCN40728.1"/>
    <property type="molecule type" value="Genomic_DNA"/>
</dbReference>
<evidence type="ECO:0000256" key="1">
    <source>
        <dbReference type="ARBA" id="ARBA00010066"/>
    </source>
</evidence>
<dbReference type="PANTHER" id="PTHR12975:SF6">
    <property type="entry name" value="TRAFFICKING PROTEIN PARTICLE COMPLEX SUBUNIT 8"/>
    <property type="match status" value="1"/>
</dbReference>
<dbReference type="InterPro" id="IPR058541">
    <property type="entry name" value="Ig_TPPC8_1st"/>
</dbReference>
<dbReference type="InterPro" id="IPR005124">
    <property type="entry name" value="V-ATPase_G"/>
</dbReference>
<dbReference type="GO" id="GO:0016471">
    <property type="term" value="C:vacuolar proton-transporting V-type ATPase complex"/>
    <property type="evidence" value="ECO:0007669"/>
    <property type="project" value="InterPro"/>
</dbReference>
<gene>
    <name evidence="8" type="ORF">ANCCAN_13335</name>
</gene>
<keyword evidence="2" id="KW-0813">Transport</keyword>
<dbReference type="InterPro" id="IPR024420">
    <property type="entry name" value="TRAPP_III_complex_Trs85"/>
</dbReference>
<dbReference type="GO" id="GO:0046961">
    <property type="term" value="F:proton-transporting ATPase activity, rotational mechanism"/>
    <property type="evidence" value="ECO:0007669"/>
    <property type="project" value="InterPro"/>
</dbReference>
<dbReference type="PANTHER" id="PTHR12975">
    <property type="entry name" value="TRANSPORT PROTEIN TRAPP"/>
    <property type="match status" value="1"/>
</dbReference>
<dbReference type="Gene3D" id="1.20.5.2950">
    <property type="match status" value="2"/>
</dbReference>
<dbReference type="FunFam" id="1.20.5.2950:FF:000001">
    <property type="entry name" value="V-type proton ATPase subunit G"/>
    <property type="match status" value="2"/>
</dbReference>
<evidence type="ECO:0000313" key="8">
    <source>
        <dbReference type="EMBL" id="RCN40728.1"/>
    </source>
</evidence>
<keyword evidence="9" id="KW-1185">Reference proteome</keyword>
<comment type="similarity">
    <text evidence="1">Belongs to the V-ATPase G subunit family.</text>
</comment>
<feature type="compositionally biased region" description="Polar residues" evidence="6">
    <location>
        <begin position="146"/>
        <end position="161"/>
    </location>
</feature>
<dbReference type="GO" id="GO:1990072">
    <property type="term" value="C:TRAPPIII protein complex"/>
    <property type="evidence" value="ECO:0007669"/>
    <property type="project" value="TreeGrafter"/>
</dbReference>
<proteinExistence type="inferred from homology"/>
<protein>
    <submittedName>
        <fullName evidence="8">V-type ATPase, G subunit</fullName>
    </submittedName>
</protein>
<organism evidence="8 9">
    <name type="scientific">Ancylostoma caninum</name>
    <name type="common">Dog hookworm</name>
    <dbReference type="NCBI Taxonomy" id="29170"/>
    <lineage>
        <taxon>Eukaryota</taxon>
        <taxon>Metazoa</taxon>
        <taxon>Ecdysozoa</taxon>
        <taxon>Nematoda</taxon>
        <taxon>Chromadorea</taxon>
        <taxon>Rhabditida</taxon>
        <taxon>Rhabditina</taxon>
        <taxon>Rhabditomorpha</taxon>
        <taxon>Strongyloidea</taxon>
        <taxon>Ancylostomatidae</taxon>
        <taxon>Ancylostomatinae</taxon>
        <taxon>Ancylostoma</taxon>
    </lineage>
</organism>
<sequence>MHSSVESKVLTPSHCAPPKWTSPNTLKHYFLLHDIAGDDEARSTAVFNEMCSTYGVDSCQMLRVGESAAPDELPDVWCDADEEDIVLNSGLRRALQHATAAAMAQQTIERKPNAASSVSTISPSYAMVQSSGVSATEINGFPGSAQLPSKRNRNISSTDRETLSNATQKFLKDCLVPHVERLMRTLFEQLAARRGLIGKSLTSGMKKWFGGGSGANLANLSAISFPPESLEMQSRRLADLAFMFGLFSFAYSQYRSVKKDFEHGQAWLHHAAATEMAAMALYFSDSSISPKHFPRHYFEVALENQLNYSGKYTSVMRCALNAAHVLGNLTMVKEAAALLSSVSTLDNDMCVAVTQAHASRYFEEAKMTRKAAFYRVLAGNRFMKAGLKQNALECYRLALHKYINTSWDSVEDHLSAILSTDTTDRKLAVECACRLLRESDLQTDVNHAAFVDNFVETLARFKAGGEADPVLLPVPLIDVRSVRVICGERPESGDVPVNNGIPWIDIERAAFHTLAGSSSAFRPTHLVSDSETDNQRVRSTPPGERFRVEFSLRNPLRTSLTVQNVRLGLTDIHMKEGCENEQPFAGEEMIPSITFQPEESKTIVLWVRPSSFVLGFRVESVLLQIASSSGVCVSGFLSINLKGKRLNKNPKQMKSVVYAADERLRANVAPKRWPLLDFRVVRKNQPQIFCGQAVTLTVDVENIGQEVVTGLCIATDGVDCVGAETLDGRGGRSALTPAYAPTCSAVRTFSIGNISIPVGEQMRLSVTVRAPASCNSKTNVGLLFFYRGENQTYREWRTVVTLDPVPLFEASASVLDETHGIAAINMKNVMLASDAALARCEVIRIRLVGQRVDDKGQWTEIDTSTFSLQSMRVGPVHLDCEQSCNVCVSISLRKNDSQSENVASSCWYLGAVPVDSPCWPPALPYSRNESDELLSSDEDYFHFAIFWKASVVNNEGHVSSIVGETFIADSLSSARLRISGKSDLSKSAVEDTKKGSRMRETGSESPSLIINCRPVKPIIHDFEKSRLCQVPLEISVSNADDLKRAANITLRYTPKVLEAVSSLTQLPPENRQQLWIDREVVKATLGNGECRLFRFTISVSQPSVYDSASLQLNLEAVFDDGEVRTFKLEQREMASQTQGIQQLLAAEKRAAEKINEARKRKFQRMKQAKQEAQAEVEKYRQERELKFKQYEQTYLGTKEDIESKIRRDTENEIEAMKRNVAAHKQQTQGIQQLLAAEKRAAEKINEARKRKFQRMKQAKQEAQAEVEKYRQERELKFKQYEQTYLGTKEDIESKIRRDTENEIEAMKRNVAAHKQQVIVRLLQLVCDIKPELHHNLILQKKLHGQFS</sequence>
<keyword evidence="3" id="KW-0375">Hydrogen ion transport</keyword>
<feature type="coiled-coil region" evidence="5">
    <location>
        <begin position="1140"/>
        <end position="1316"/>
    </location>
</feature>
<evidence type="ECO:0000259" key="7">
    <source>
        <dbReference type="Pfam" id="PF24545"/>
    </source>
</evidence>
<evidence type="ECO:0000313" key="9">
    <source>
        <dbReference type="Proteomes" id="UP000252519"/>
    </source>
</evidence>
<dbReference type="Pfam" id="PF03179">
    <property type="entry name" value="V-ATPase_G"/>
    <property type="match status" value="1"/>
</dbReference>
<name>A0A368GAK3_ANCCA</name>
<evidence type="ECO:0000256" key="2">
    <source>
        <dbReference type="ARBA" id="ARBA00022448"/>
    </source>
</evidence>
<dbReference type="STRING" id="29170.A0A368GAK3"/>
<dbReference type="Pfam" id="PF24545">
    <property type="entry name" value="Ig_TPPC8_1st"/>
    <property type="match status" value="1"/>
</dbReference>
<dbReference type="NCBIfam" id="TIGR01147">
    <property type="entry name" value="V_ATP_synt_G"/>
    <property type="match status" value="2"/>
</dbReference>
<keyword evidence="5" id="KW-0175">Coiled coil</keyword>
<dbReference type="Pfam" id="PF12739">
    <property type="entry name" value="TRAPPC-Trs85"/>
    <property type="match status" value="1"/>
</dbReference>
<feature type="region of interest" description="Disordered" evidence="6">
    <location>
        <begin position="141"/>
        <end position="161"/>
    </location>
</feature>
<evidence type="ECO:0000256" key="5">
    <source>
        <dbReference type="SAM" id="Coils"/>
    </source>
</evidence>
<dbReference type="Proteomes" id="UP000252519">
    <property type="component" value="Unassembled WGS sequence"/>
</dbReference>
<reference evidence="8 9" key="1">
    <citation type="submission" date="2014-10" db="EMBL/GenBank/DDBJ databases">
        <title>Draft genome of the hookworm Ancylostoma caninum.</title>
        <authorList>
            <person name="Mitreva M."/>
        </authorList>
    </citation>
    <scope>NUCLEOTIDE SEQUENCE [LARGE SCALE GENOMIC DNA]</scope>
    <source>
        <strain evidence="8 9">Baltimore</strain>
    </source>
</reference>
<feature type="domain" description="TPPC8 first Ig-like" evidence="7">
    <location>
        <begin position="502"/>
        <end position="681"/>
    </location>
</feature>
<evidence type="ECO:0000256" key="4">
    <source>
        <dbReference type="ARBA" id="ARBA00023065"/>
    </source>
</evidence>
<dbReference type="OrthoDB" id="203724at2759"/>
<evidence type="ECO:0000256" key="3">
    <source>
        <dbReference type="ARBA" id="ARBA00022781"/>
    </source>
</evidence>
<keyword evidence="4" id="KW-0406">Ion transport</keyword>
<comment type="caution">
    <text evidence="8">The sequence shown here is derived from an EMBL/GenBank/DDBJ whole genome shotgun (WGS) entry which is preliminary data.</text>
</comment>